<sequence length="96" mass="10849">MRHCIPLYHGHLRARTSRPSNSPSLSLAPGRLRPGSQRPWERPAARRSDASWARCAMKPRFWPCGAFPRRHDVLSDEALALHAGRLEITNMQAGLE</sequence>
<evidence type="ECO:0000256" key="1">
    <source>
        <dbReference type="SAM" id="MobiDB-lite"/>
    </source>
</evidence>
<dbReference type="Proteomes" id="UP000078240">
    <property type="component" value="Unassembled WGS sequence"/>
</dbReference>
<organism evidence="2 3">
    <name type="scientific">Purpureocillium lilacinum</name>
    <name type="common">Paecilomyces lilacinus</name>
    <dbReference type="NCBI Taxonomy" id="33203"/>
    <lineage>
        <taxon>Eukaryota</taxon>
        <taxon>Fungi</taxon>
        <taxon>Dikarya</taxon>
        <taxon>Ascomycota</taxon>
        <taxon>Pezizomycotina</taxon>
        <taxon>Sordariomycetes</taxon>
        <taxon>Hypocreomycetidae</taxon>
        <taxon>Hypocreales</taxon>
        <taxon>Ophiocordycipitaceae</taxon>
        <taxon>Purpureocillium</taxon>
    </lineage>
</organism>
<comment type="caution">
    <text evidence="2">The sequence shown here is derived from an EMBL/GenBank/DDBJ whole genome shotgun (WGS) entry which is preliminary data.</text>
</comment>
<dbReference type="EMBL" id="LSBH01000001">
    <property type="protein sequence ID" value="OAQ86161.1"/>
    <property type="molecule type" value="Genomic_DNA"/>
</dbReference>
<feature type="region of interest" description="Disordered" evidence="1">
    <location>
        <begin position="14"/>
        <end position="47"/>
    </location>
</feature>
<evidence type="ECO:0000313" key="3">
    <source>
        <dbReference type="Proteomes" id="UP000078240"/>
    </source>
</evidence>
<name>A0A179H9E9_PURLI</name>
<proteinExistence type="predicted"/>
<accession>A0A179H9E9</accession>
<dbReference type="AlphaFoldDB" id="A0A179H9E9"/>
<protein>
    <submittedName>
        <fullName evidence="2">Uncharacterized protein</fullName>
    </submittedName>
</protein>
<reference evidence="2 3" key="1">
    <citation type="submission" date="2016-01" db="EMBL/GenBank/DDBJ databases">
        <title>Biosynthesis of antibiotic leucinostatins and their inhibition on Phytophthora in bio-control Purpureocillium lilacinum.</title>
        <authorList>
            <person name="Wang G."/>
            <person name="Liu Z."/>
            <person name="Lin R."/>
            <person name="Li E."/>
            <person name="Mao Z."/>
            <person name="Ling J."/>
            <person name="Yin W."/>
            <person name="Xie B."/>
        </authorList>
    </citation>
    <scope>NUCLEOTIDE SEQUENCE [LARGE SCALE GENOMIC DNA]</scope>
    <source>
        <strain evidence="2">PLBJ-1</strain>
    </source>
</reference>
<gene>
    <name evidence="2" type="ORF">VFPBJ_00201</name>
</gene>
<evidence type="ECO:0000313" key="2">
    <source>
        <dbReference type="EMBL" id="OAQ86161.1"/>
    </source>
</evidence>